<reference evidence="2" key="2">
    <citation type="submission" date="2014-09" db="EMBL/GenBank/DDBJ databases">
        <authorList>
            <person name="Martin A.A."/>
        </authorList>
    </citation>
    <scope>NUCLEOTIDE SEQUENCE</scope>
    <source>
        <strain evidence="2">ED321</strain>
    </source>
</reference>
<dbReference type="RefSeq" id="XP_024500717.1">
    <property type="nucleotide sequence ID" value="XM_024646546.1"/>
</dbReference>
<dbReference type="WormBase" id="SRAE_0000063000">
    <property type="protein sequence ID" value="SRP09739"/>
    <property type="gene ID" value="WBGene00256378"/>
</dbReference>
<reference evidence="3" key="3">
    <citation type="submission" date="2020-12" db="UniProtKB">
        <authorList>
            <consortium name="WormBaseParasite"/>
        </authorList>
    </citation>
    <scope>IDENTIFICATION</scope>
</reference>
<dbReference type="AlphaFoldDB" id="A0A090MT58"/>
<dbReference type="InterPro" id="IPR036397">
    <property type="entry name" value="RNaseH_sf"/>
</dbReference>
<protein>
    <submittedName>
        <fullName evidence="1 3">Ribonuclease H-like domain-containing protein</fullName>
    </submittedName>
</protein>
<accession>A0A090MT58</accession>
<dbReference type="GeneID" id="36373876"/>
<proteinExistence type="predicted"/>
<reference evidence="1" key="1">
    <citation type="submission" date="2014-09" db="EMBL/GenBank/DDBJ databases">
        <authorList>
            <person name="Aslett A.Martin."/>
        </authorList>
    </citation>
    <scope>NUCLEOTIDE SEQUENCE</scope>
    <source>
        <strain evidence="1">ED321 Heterogonic</strain>
    </source>
</reference>
<gene>
    <name evidence="1 3 4" type="ORF">SRAE_0000063000</name>
</gene>
<dbReference type="GO" id="GO:0003676">
    <property type="term" value="F:nucleic acid binding"/>
    <property type="evidence" value="ECO:0007669"/>
    <property type="project" value="InterPro"/>
</dbReference>
<organism evidence="1">
    <name type="scientific">Strongyloides ratti</name>
    <name type="common">Parasitic roundworm</name>
    <dbReference type="NCBI Taxonomy" id="34506"/>
    <lineage>
        <taxon>Eukaryota</taxon>
        <taxon>Metazoa</taxon>
        <taxon>Ecdysozoa</taxon>
        <taxon>Nematoda</taxon>
        <taxon>Chromadorea</taxon>
        <taxon>Rhabditida</taxon>
        <taxon>Tylenchina</taxon>
        <taxon>Panagrolaimomorpha</taxon>
        <taxon>Strongyloidoidea</taxon>
        <taxon>Strongyloididae</taxon>
        <taxon>Strongyloides</taxon>
    </lineage>
</organism>
<dbReference type="SUPFAM" id="SSF53098">
    <property type="entry name" value="Ribonuclease H-like"/>
    <property type="match status" value="1"/>
</dbReference>
<dbReference type="Gene3D" id="3.30.420.10">
    <property type="entry name" value="Ribonuclease H-like superfamily/Ribonuclease H"/>
    <property type="match status" value="1"/>
</dbReference>
<evidence type="ECO:0000313" key="1">
    <source>
        <dbReference type="EMBL" id="CEF61508.1"/>
    </source>
</evidence>
<sequence length="130" mass="14640">MDKVVYEVSPRFSRITATKLERKRKGLVAAVKRTKRVSCAESRGFSGLTAVRSGGQRLSTRKSDMLLALKHWGVTIRFSTSYNHDSNEEVERFNRVINEVIAVYKAENIWDIIIVAEQGVSAEPKQVAIS</sequence>
<keyword evidence="2" id="KW-1185">Reference proteome</keyword>
<dbReference type="WBParaSite" id="SRAE_0000063000.1">
    <property type="protein sequence ID" value="SRAE_0000063000.1"/>
    <property type="gene ID" value="WBGene00256378"/>
</dbReference>
<dbReference type="InterPro" id="IPR012337">
    <property type="entry name" value="RNaseH-like_sf"/>
</dbReference>
<dbReference type="EMBL" id="LN609409">
    <property type="protein sequence ID" value="CEF61508.1"/>
    <property type="molecule type" value="Genomic_DNA"/>
</dbReference>
<evidence type="ECO:0000313" key="3">
    <source>
        <dbReference type="WBParaSite" id="SRAE_0000063000.1"/>
    </source>
</evidence>
<dbReference type="CTD" id="36373876"/>
<evidence type="ECO:0000313" key="4">
    <source>
        <dbReference type="WormBase" id="SRAE_0000063000"/>
    </source>
</evidence>
<dbReference type="Proteomes" id="UP000035682">
    <property type="component" value="Unplaced"/>
</dbReference>
<evidence type="ECO:0000313" key="2">
    <source>
        <dbReference type="Proteomes" id="UP000035682"/>
    </source>
</evidence>
<name>A0A090MT58_STRRB</name>